<keyword evidence="2 7" id="KW-0540">Nuclease</keyword>
<dbReference type="GO" id="GO:0006364">
    <property type="term" value="P:rRNA processing"/>
    <property type="evidence" value="ECO:0007669"/>
    <property type="project" value="UniProtKB-UniRule"/>
</dbReference>
<evidence type="ECO:0000256" key="7">
    <source>
        <dbReference type="HAMAP-Rule" id="MF_00009"/>
    </source>
</evidence>
<dbReference type="InterPro" id="IPR023091">
    <property type="entry name" value="MetalPrtase_cat_dom_sf_prd"/>
</dbReference>
<evidence type="ECO:0000256" key="2">
    <source>
        <dbReference type="ARBA" id="ARBA00022722"/>
    </source>
</evidence>
<name>A0A4R3J7Q4_9RHOB</name>
<comment type="function">
    <text evidence="7">Single strand-specific metallo-endoribonuclease involved in late-stage 70S ribosome quality control and in maturation of the 3' terminus of the 16S rRNA.</text>
</comment>
<accession>A0A4R3J7Q4</accession>
<sequence>MLTDTIIEDDRWQALGLAALAEASAKATLDRLALDASEFEIALLATDDARIAVLNADFRGKPQPTNVLSWPSEERGAQDDGGTPEAPDTDPDPELGDIAIAYDTCVREASEAGKPLSDHVTHLIVHGVLHLLGYDHERDRDATLMESLEREILGSMGLPDPYREDDRA</sequence>
<comment type="subcellular location">
    <subcellularLocation>
        <location evidence="7">Cytoplasm</location>
    </subcellularLocation>
</comment>
<keyword evidence="6 7" id="KW-0862">Zinc</keyword>
<feature type="binding site" evidence="7">
    <location>
        <position position="136"/>
    </location>
    <ligand>
        <name>Zn(2+)</name>
        <dbReference type="ChEBI" id="CHEBI:29105"/>
        <note>catalytic</note>
    </ligand>
</feature>
<keyword evidence="4 7" id="KW-0255">Endonuclease</keyword>
<feature type="binding site" evidence="7">
    <location>
        <position position="126"/>
    </location>
    <ligand>
        <name>Zn(2+)</name>
        <dbReference type="ChEBI" id="CHEBI:29105"/>
        <note>catalytic</note>
    </ligand>
</feature>
<evidence type="ECO:0000256" key="6">
    <source>
        <dbReference type="ARBA" id="ARBA00022833"/>
    </source>
</evidence>
<keyword evidence="7" id="KW-0690">Ribosome biogenesis</keyword>
<dbReference type="GO" id="GO:0004521">
    <property type="term" value="F:RNA endonuclease activity"/>
    <property type="evidence" value="ECO:0007669"/>
    <property type="project" value="UniProtKB-UniRule"/>
</dbReference>
<dbReference type="AlphaFoldDB" id="A0A4R3J7Q4"/>
<protein>
    <recommendedName>
        <fullName evidence="7">Endoribonuclease YbeY</fullName>
        <ecNumber evidence="7">3.1.-.-</ecNumber>
    </recommendedName>
</protein>
<dbReference type="Pfam" id="PF02130">
    <property type="entry name" value="YbeY"/>
    <property type="match status" value="1"/>
</dbReference>
<comment type="caution">
    <text evidence="9">The sequence shown here is derived from an EMBL/GenBank/DDBJ whole genome shotgun (WGS) entry which is preliminary data.</text>
</comment>
<reference evidence="9 10" key="1">
    <citation type="submission" date="2019-03" db="EMBL/GenBank/DDBJ databases">
        <title>Genomic Encyclopedia of Type Strains, Phase IV (KMG-IV): sequencing the most valuable type-strain genomes for metagenomic binning, comparative biology and taxonomic classification.</title>
        <authorList>
            <person name="Goeker M."/>
        </authorList>
    </citation>
    <scope>NUCLEOTIDE SEQUENCE [LARGE SCALE GENOMIC DNA]</scope>
    <source>
        <strain evidence="9 10">DSM 104836</strain>
    </source>
</reference>
<dbReference type="InterPro" id="IPR002036">
    <property type="entry name" value="YbeY"/>
</dbReference>
<feature type="binding site" evidence="7">
    <location>
        <position position="130"/>
    </location>
    <ligand>
        <name>Zn(2+)</name>
        <dbReference type="ChEBI" id="CHEBI:29105"/>
        <note>catalytic</note>
    </ligand>
</feature>
<evidence type="ECO:0000256" key="3">
    <source>
        <dbReference type="ARBA" id="ARBA00022723"/>
    </source>
</evidence>
<dbReference type="EMBL" id="SLZU01000010">
    <property type="protein sequence ID" value="TCS61848.1"/>
    <property type="molecule type" value="Genomic_DNA"/>
</dbReference>
<evidence type="ECO:0000313" key="10">
    <source>
        <dbReference type="Proteomes" id="UP000295696"/>
    </source>
</evidence>
<dbReference type="InterPro" id="IPR020549">
    <property type="entry name" value="YbeY_CS"/>
</dbReference>
<dbReference type="GO" id="GO:0005737">
    <property type="term" value="C:cytoplasm"/>
    <property type="evidence" value="ECO:0007669"/>
    <property type="project" value="UniProtKB-SubCell"/>
</dbReference>
<keyword evidence="7" id="KW-0698">rRNA processing</keyword>
<keyword evidence="7" id="KW-0963">Cytoplasm</keyword>
<dbReference type="NCBIfam" id="TIGR00043">
    <property type="entry name" value="rRNA maturation RNase YbeY"/>
    <property type="match status" value="1"/>
</dbReference>
<keyword evidence="3 7" id="KW-0479">Metal-binding</keyword>
<feature type="region of interest" description="Disordered" evidence="8">
    <location>
        <begin position="63"/>
        <end position="97"/>
    </location>
</feature>
<keyword evidence="5 7" id="KW-0378">Hydrolase</keyword>
<proteinExistence type="inferred from homology"/>
<gene>
    <name evidence="7" type="primary">ybeY</name>
    <name evidence="9" type="ORF">EDD52_11022</name>
</gene>
<organism evidence="9 10">
    <name type="scientific">Primorskyibacter sedentarius</name>
    <dbReference type="NCBI Taxonomy" id="745311"/>
    <lineage>
        <taxon>Bacteria</taxon>
        <taxon>Pseudomonadati</taxon>
        <taxon>Pseudomonadota</taxon>
        <taxon>Alphaproteobacteria</taxon>
        <taxon>Rhodobacterales</taxon>
        <taxon>Roseobacteraceae</taxon>
        <taxon>Primorskyibacter</taxon>
    </lineage>
</organism>
<comment type="cofactor">
    <cofactor evidence="7">
        <name>Zn(2+)</name>
        <dbReference type="ChEBI" id="CHEBI:29105"/>
    </cofactor>
    <text evidence="7">Binds 1 zinc ion.</text>
</comment>
<dbReference type="GO" id="GO:0004222">
    <property type="term" value="F:metalloendopeptidase activity"/>
    <property type="evidence" value="ECO:0007669"/>
    <property type="project" value="InterPro"/>
</dbReference>
<dbReference type="Proteomes" id="UP000295696">
    <property type="component" value="Unassembled WGS sequence"/>
</dbReference>
<evidence type="ECO:0000256" key="8">
    <source>
        <dbReference type="SAM" id="MobiDB-lite"/>
    </source>
</evidence>
<dbReference type="HAMAP" id="MF_00009">
    <property type="entry name" value="Endoribonucl_YbeY"/>
    <property type="match status" value="1"/>
</dbReference>
<evidence type="ECO:0000256" key="1">
    <source>
        <dbReference type="ARBA" id="ARBA00010875"/>
    </source>
</evidence>
<dbReference type="RefSeq" id="WP_132245923.1">
    <property type="nucleotide sequence ID" value="NZ_SLZU01000010.1"/>
</dbReference>
<comment type="similarity">
    <text evidence="1 7">Belongs to the endoribonuclease YbeY family.</text>
</comment>
<keyword evidence="10" id="KW-1185">Reference proteome</keyword>
<evidence type="ECO:0000256" key="4">
    <source>
        <dbReference type="ARBA" id="ARBA00022759"/>
    </source>
</evidence>
<evidence type="ECO:0000313" key="9">
    <source>
        <dbReference type="EMBL" id="TCS61848.1"/>
    </source>
</evidence>
<dbReference type="PANTHER" id="PTHR46986">
    <property type="entry name" value="ENDORIBONUCLEASE YBEY, CHLOROPLASTIC"/>
    <property type="match status" value="1"/>
</dbReference>
<dbReference type="PANTHER" id="PTHR46986:SF1">
    <property type="entry name" value="ENDORIBONUCLEASE YBEY, CHLOROPLASTIC"/>
    <property type="match status" value="1"/>
</dbReference>
<dbReference type="GO" id="GO:0008270">
    <property type="term" value="F:zinc ion binding"/>
    <property type="evidence" value="ECO:0007669"/>
    <property type="project" value="UniProtKB-UniRule"/>
</dbReference>
<dbReference type="OrthoDB" id="9807740at2"/>
<dbReference type="EC" id="3.1.-.-" evidence="7"/>
<evidence type="ECO:0000256" key="5">
    <source>
        <dbReference type="ARBA" id="ARBA00022801"/>
    </source>
</evidence>
<dbReference type="PROSITE" id="PS01306">
    <property type="entry name" value="UPF0054"/>
    <property type="match status" value="1"/>
</dbReference>
<dbReference type="SUPFAM" id="SSF55486">
    <property type="entry name" value="Metalloproteases ('zincins'), catalytic domain"/>
    <property type="match status" value="1"/>
</dbReference>
<dbReference type="Gene3D" id="3.40.390.30">
    <property type="entry name" value="Metalloproteases ('zincins'), catalytic domain"/>
    <property type="match status" value="1"/>
</dbReference>